<dbReference type="Proteomes" id="UP000481643">
    <property type="component" value="Unassembled WGS sequence"/>
</dbReference>
<protein>
    <submittedName>
        <fullName evidence="1">Uncharacterized protein</fullName>
    </submittedName>
</protein>
<reference evidence="1 2" key="1">
    <citation type="submission" date="2019-09" db="EMBL/GenBank/DDBJ databases">
        <title>Taxonomic organization of the family Brucellaceae based on a phylogenomic approach.</title>
        <authorList>
            <person name="Leclercq S."/>
            <person name="Cloeckaert A."/>
            <person name="Zygmunt M.S."/>
        </authorList>
    </citation>
    <scope>NUCLEOTIDE SEQUENCE [LARGE SCALE GENOMIC DNA]</scope>
    <source>
        <strain evidence="1 2">WS1830</strain>
    </source>
</reference>
<name>A0A6L3YWE7_9HYPH</name>
<proteinExistence type="predicted"/>
<dbReference type="AlphaFoldDB" id="A0A6L3YWE7"/>
<evidence type="ECO:0000313" key="2">
    <source>
        <dbReference type="Proteomes" id="UP000481643"/>
    </source>
</evidence>
<evidence type="ECO:0000313" key="1">
    <source>
        <dbReference type="EMBL" id="KAB2689670.1"/>
    </source>
</evidence>
<sequence length="111" mass="12432">MTKITHNDLSVRDEVSITGCNGKWTIAEIDDGYRGINVVPEDGRTPEGVWVDVSEVVAITKRYDEAAERDRASEIEYHEAFAKALRAGNTMAEAQKEAERAQGRVYSSWEI</sequence>
<dbReference type="RefSeq" id="WP_151651049.1">
    <property type="nucleotide sequence ID" value="NZ_WBVX01000002.1"/>
</dbReference>
<accession>A0A6L3YWE7</accession>
<dbReference type="EMBL" id="WBVX01000002">
    <property type="protein sequence ID" value="KAB2689670.1"/>
    <property type="molecule type" value="Genomic_DNA"/>
</dbReference>
<gene>
    <name evidence="1" type="ORF">F9L08_03155</name>
</gene>
<comment type="caution">
    <text evidence="1">The sequence shown here is derived from an EMBL/GenBank/DDBJ whole genome shotgun (WGS) entry which is preliminary data.</text>
</comment>
<organism evidence="1 2">
    <name type="scientific">Brucella tritici</name>
    <dbReference type="NCBI Taxonomy" id="94626"/>
    <lineage>
        <taxon>Bacteria</taxon>
        <taxon>Pseudomonadati</taxon>
        <taxon>Pseudomonadota</taxon>
        <taxon>Alphaproteobacteria</taxon>
        <taxon>Hyphomicrobiales</taxon>
        <taxon>Brucellaceae</taxon>
        <taxon>Brucella/Ochrobactrum group</taxon>
        <taxon>Brucella</taxon>
    </lineage>
</organism>